<dbReference type="OrthoDB" id="10028886at2759"/>
<dbReference type="PANTHER" id="PTHR20858:SF17">
    <property type="entry name" value="HYDROXYMETHYLPYRIMIDINE_PHOSPHOMETHYLPYRIMIDINE KINASE THI20-RELATED"/>
    <property type="match status" value="1"/>
</dbReference>
<dbReference type="AlphaFoldDB" id="F0YET6"/>
<feature type="domain" description="Pyridoxamine kinase/Phosphomethylpyrimidine kinase" evidence="1">
    <location>
        <begin position="12"/>
        <end position="282"/>
    </location>
</feature>
<dbReference type="InterPro" id="IPR029056">
    <property type="entry name" value="Ribokinase-like"/>
</dbReference>
<evidence type="ECO:0000313" key="2">
    <source>
        <dbReference type="EMBL" id="EGB06309.1"/>
    </source>
</evidence>
<dbReference type="InParanoid" id="F0YET6"/>
<dbReference type="EMBL" id="GL833135">
    <property type="protein sequence ID" value="EGB06309.1"/>
    <property type="molecule type" value="Genomic_DNA"/>
</dbReference>
<dbReference type="Gene3D" id="3.40.1190.20">
    <property type="match status" value="1"/>
</dbReference>
<organism evidence="3">
    <name type="scientific">Aureococcus anophagefferens</name>
    <name type="common">Harmful bloom alga</name>
    <dbReference type="NCBI Taxonomy" id="44056"/>
    <lineage>
        <taxon>Eukaryota</taxon>
        <taxon>Sar</taxon>
        <taxon>Stramenopiles</taxon>
        <taxon>Ochrophyta</taxon>
        <taxon>Pelagophyceae</taxon>
        <taxon>Pelagomonadales</taxon>
        <taxon>Pelagomonadaceae</taxon>
        <taxon>Aureococcus</taxon>
    </lineage>
</organism>
<protein>
    <recommendedName>
        <fullName evidence="1">Pyridoxamine kinase/Phosphomethylpyrimidine kinase domain-containing protein</fullName>
    </recommendedName>
</protein>
<dbReference type="InterPro" id="IPR013749">
    <property type="entry name" value="PM/HMP-P_kinase-1"/>
</dbReference>
<dbReference type="GO" id="GO:0008972">
    <property type="term" value="F:phosphomethylpyrimidine kinase activity"/>
    <property type="evidence" value="ECO:0007669"/>
    <property type="project" value="InterPro"/>
</dbReference>
<dbReference type="CDD" id="cd01169">
    <property type="entry name" value="HMPP_kinase"/>
    <property type="match status" value="1"/>
</dbReference>
<dbReference type="PANTHER" id="PTHR20858">
    <property type="entry name" value="PHOSPHOMETHYLPYRIMIDINE KINASE"/>
    <property type="match status" value="1"/>
</dbReference>
<dbReference type="eggNOG" id="KOG2598">
    <property type="taxonomic scope" value="Eukaryota"/>
</dbReference>
<name>F0YET6_AURAN</name>
<dbReference type="GO" id="GO:0009228">
    <property type="term" value="P:thiamine biosynthetic process"/>
    <property type="evidence" value="ECO:0007669"/>
    <property type="project" value="InterPro"/>
</dbReference>
<gene>
    <name evidence="2" type="ORF">AURANDRAFT_29349</name>
</gene>
<proteinExistence type="predicted"/>
<dbReference type="GO" id="GO:0005829">
    <property type="term" value="C:cytosol"/>
    <property type="evidence" value="ECO:0007669"/>
    <property type="project" value="TreeGrafter"/>
</dbReference>
<dbReference type="GO" id="GO:0008902">
    <property type="term" value="F:hydroxymethylpyrimidine kinase activity"/>
    <property type="evidence" value="ECO:0007669"/>
    <property type="project" value="TreeGrafter"/>
</dbReference>
<dbReference type="KEGG" id="aaf:AURANDRAFT_29349"/>
<dbReference type="RefSeq" id="XP_009038889.1">
    <property type="nucleotide sequence ID" value="XM_009040641.1"/>
</dbReference>
<dbReference type="GeneID" id="20220715"/>
<dbReference type="OMA" id="NRHTHGT"/>
<dbReference type="InterPro" id="IPR004399">
    <property type="entry name" value="HMP/HMP-P_kinase_dom"/>
</dbReference>
<dbReference type="Proteomes" id="UP000002729">
    <property type="component" value="Unassembled WGS sequence"/>
</dbReference>
<evidence type="ECO:0000313" key="3">
    <source>
        <dbReference type="Proteomes" id="UP000002729"/>
    </source>
</evidence>
<sequence>MPPKVLLISGSDSGGGAGLQADVKACAALGCYSANAVSALTAQNTVGVHGVFGVPPAFVLAQMDAVLDDIAPDAAKTGMLATVDVIEAVAGRLAAAVAAGGLAKGVVVDPVMAAASGDALVEPDAVAAIRDALLPVATVATPNRFEAGMLLGEAPPASLAAARDAAARLRTARGARCVVLKGAPLGAGEALAGDAAWVGPPRAPGAAVLVDVVCGDWGTRELACNRVDTRNTHGTGCTYASAIAARLAAGLDTLDAIAAAKAYLDAALRASADLRVGTGTYGPINHAFETANWA</sequence>
<accession>F0YET6</accession>
<keyword evidence="3" id="KW-1185">Reference proteome</keyword>
<dbReference type="Pfam" id="PF08543">
    <property type="entry name" value="Phos_pyr_kin"/>
    <property type="match status" value="1"/>
</dbReference>
<dbReference type="SUPFAM" id="SSF53613">
    <property type="entry name" value="Ribokinase-like"/>
    <property type="match status" value="1"/>
</dbReference>
<evidence type="ECO:0000259" key="1">
    <source>
        <dbReference type="Pfam" id="PF08543"/>
    </source>
</evidence>
<reference evidence="2 3" key="1">
    <citation type="journal article" date="2011" name="Proc. Natl. Acad. Sci. U.S.A.">
        <title>Niche of harmful alga Aureococcus anophagefferens revealed through ecogenomics.</title>
        <authorList>
            <person name="Gobler C.J."/>
            <person name="Berry D.L."/>
            <person name="Dyhrman S.T."/>
            <person name="Wilhelm S.W."/>
            <person name="Salamov A."/>
            <person name="Lobanov A.V."/>
            <person name="Zhang Y."/>
            <person name="Collier J.L."/>
            <person name="Wurch L.L."/>
            <person name="Kustka A.B."/>
            <person name="Dill B.D."/>
            <person name="Shah M."/>
            <person name="VerBerkmoes N.C."/>
            <person name="Kuo A."/>
            <person name="Terry A."/>
            <person name="Pangilinan J."/>
            <person name="Lindquist E.A."/>
            <person name="Lucas S."/>
            <person name="Paulsen I.T."/>
            <person name="Hattenrath-Lehmann T.K."/>
            <person name="Talmage S.C."/>
            <person name="Walker E.A."/>
            <person name="Koch F."/>
            <person name="Burson A.M."/>
            <person name="Marcoval M.A."/>
            <person name="Tang Y.Z."/>
            <person name="Lecleir G.R."/>
            <person name="Coyne K.J."/>
            <person name="Berg G.M."/>
            <person name="Bertrand E.M."/>
            <person name="Saito M.A."/>
            <person name="Gladyshev V.N."/>
            <person name="Grigoriev I.V."/>
        </authorList>
    </citation>
    <scope>NUCLEOTIDE SEQUENCE [LARGE SCALE GENOMIC DNA]</scope>
    <source>
        <strain evidence="3">CCMP 1984</strain>
    </source>
</reference>